<proteinExistence type="predicted"/>
<reference evidence="3 4" key="2">
    <citation type="journal article" date="2016" name="Genome Announc.">
        <title>Permanent Draft Genome Sequences for Two Variants of Frankia sp. Strain CpI1, the First Frankia Strain Isolated from Root Nodules of Comptonia peregrina.</title>
        <authorList>
            <person name="Oshone R."/>
            <person name="Hurst S.G.IV."/>
            <person name="Abebe-Akele F."/>
            <person name="Simpson S."/>
            <person name="Morris K."/>
            <person name="Thomas W.K."/>
            <person name="Tisa L.S."/>
        </authorList>
    </citation>
    <scope>NUCLEOTIDE SEQUENCE [LARGE SCALE GENOMIC DNA]</scope>
    <source>
        <strain evidence="4">CpI1-S</strain>
    </source>
</reference>
<dbReference type="AlphaFoldDB" id="A0A0D8BIB9"/>
<keyword evidence="2" id="KW-0472">Membrane</keyword>
<accession>A0A0D8BIB9</accession>
<dbReference type="EMBL" id="JYFN01000011">
    <property type="protein sequence ID" value="KJE23729.1"/>
    <property type="molecule type" value="Genomic_DNA"/>
</dbReference>
<comment type="caution">
    <text evidence="3">The sequence shown here is derived from an EMBL/GenBank/DDBJ whole genome shotgun (WGS) entry which is preliminary data.</text>
</comment>
<evidence type="ECO:0000313" key="3">
    <source>
        <dbReference type="EMBL" id="KJE23729.1"/>
    </source>
</evidence>
<feature type="compositionally biased region" description="Low complexity" evidence="1">
    <location>
        <begin position="1"/>
        <end position="24"/>
    </location>
</feature>
<organism evidence="3 4">
    <name type="scientific">Frankia torreyi</name>
    <dbReference type="NCBI Taxonomy" id="1856"/>
    <lineage>
        <taxon>Bacteria</taxon>
        <taxon>Bacillati</taxon>
        <taxon>Actinomycetota</taxon>
        <taxon>Actinomycetes</taxon>
        <taxon>Frankiales</taxon>
        <taxon>Frankiaceae</taxon>
        <taxon>Frankia</taxon>
    </lineage>
</organism>
<protein>
    <recommendedName>
        <fullName evidence="5">TadE-like protein</fullName>
    </recommendedName>
</protein>
<dbReference type="PATRIC" id="fig|1502723.3.peg.644"/>
<evidence type="ECO:0000313" key="4">
    <source>
        <dbReference type="Proteomes" id="UP000032545"/>
    </source>
</evidence>
<gene>
    <name evidence="3" type="ORF">FF36_01914</name>
</gene>
<evidence type="ECO:0000256" key="2">
    <source>
        <dbReference type="SAM" id="Phobius"/>
    </source>
</evidence>
<feature type="transmembrane region" description="Helical" evidence="2">
    <location>
        <begin position="77"/>
        <end position="98"/>
    </location>
</feature>
<keyword evidence="4" id="KW-1185">Reference proteome</keyword>
<evidence type="ECO:0000256" key="1">
    <source>
        <dbReference type="SAM" id="MobiDB-lite"/>
    </source>
</evidence>
<feature type="region of interest" description="Disordered" evidence="1">
    <location>
        <begin position="1"/>
        <end position="30"/>
    </location>
</feature>
<keyword evidence="2" id="KW-1133">Transmembrane helix</keyword>
<sequence length="220" mass="23159">MTPRPSRTASTARGRTTRPRTASAKAVRPEKLRARSVRARTAWARAVWGKDRLPRAGAGRVRREGRGVDDGSAMIEFVGLSIVLLVPFVYLFLCVFAVQKSAFGVTQAAREAGRAFATADSETQGADRARLAAALSLQDQGVSGQPQIHFAPAGANCGAGNPGDGAQTLEPGASFVICVRTVVALPGTGALFAGITDVTVNGQFTVVIDQFRADRQNPQP</sequence>
<keyword evidence="2" id="KW-0812">Transmembrane</keyword>
<evidence type="ECO:0008006" key="5">
    <source>
        <dbReference type="Google" id="ProtNLM"/>
    </source>
</evidence>
<dbReference type="Proteomes" id="UP000032545">
    <property type="component" value="Unassembled WGS sequence"/>
</dbReference>
<name>A0A0D8BIB9_9ACTN</name>
<reference evidence="4" key="1">
    <citation type="submission" date="2015-02" db="EMBL/GenBank/DDBJ databases">
        <title>Draft Genome of Frankia sp. CpI1-S.</title>
        <authorList>
            <person name="Oshone R.T."/>
            <person name="Ngom M."/>
            <person name="Ghodhbane-Gtari F."/>
            <person name="Gtari M."/>
            <person name="Morris K."/>
            <person name="Thomas K."/>
            <person name="Sen A."/>
            <person name="Tisa L.S."/>
        </authorList>
    </citation>
    <scope>NUCLEOTIDE SEQUENCE [LARGE SCALE GENOMIC DNA]</scope>
    <source>
        <strain evidence="4">CpI1-S</strain>
    </source>
</reference>